<evidence type="ECO:0000313" key="16">
    <source>
        <dbReference type="Proteomes" id="UP000002280"/>
    </source>
</evidence>
<dbReference type="STRING" id="13616.ENSMODP00000011422"/>
<dbReference type="HOGENOM" id="CLU_013524_2_3_1"/>
<dbReference type="FunFam" id="3.30.360.10:FF:000013">
    <property type="entry name" value="Glucose-6-phosphate 1-dehydrogenase"/>
    <property type="match status" value="1"/>
</dbReference>
<keyword evidence="16" id="KW-1185">Reference proteome</keyword>
<dbReference type="GO" id="GO:0004345">
    <property type="term" value="F:glucose-6-phosphate dehydrogenase activity"/>
    <property type="evidence" value="ECO:0000318"/>
    <property type="project" value="GO_Central"/>
</dbReference>
<dbReference type="HAMAP" id="MF_00966">
    <property type="entry name" value="G6PD"/>
    <property type="match status" value="1"/>
</dbReference>
<dbReference type="GO" id="GO:0046390">
    <property type="term" value="P:ribose phosphate biosynthetic process"/>
    <property type="evidence" value="ECO:0007669"/>
    <property type="project" value="Ensembl"/>
</dbReference>
<evidence type="ECO:0000256" key="2">
    <source>
        <dbReference type="ARBA" id="ARBA00004937"/>
    </source>
</evidence>
<dbReference type="Bgee" id="ENSMODG00000009154">
    <property type="expression patterns" value="Expressed in extraembryonic membrane and 19 other cell types or tissues"/>
</dbReference>
<dbReference type="SUPFAM" id="SSF55347">
    <property type="entry name" value="Glyceraldehyde-3-phosphate dehydrogenase-like, C-terminal domain"/>
    <property type="match status" value="1"/>
</dbReference>
<evidence type="ECO:0000256" key="11">
    <source>
        <dbReference type="RuleBase" id="RU362120"/>
    </source>
</evidence>
<evidence type="ECO:0000256" key="7">
    <source>
        <dbReference type="ARBA" id="ARBA00023002"/>
    </source>
</evidence>
<dbReference type="GO" id="GO:0009898">
    <property type="term" value="C:cytoplasmic side of plasma membrane"/>
    <property type="evidence" value="ECO:0007669"/>
    <property type="project" value="Ensembl"/>
</dbReference>
<dbReference type="InterPro" id="IPR022674">
    <property type="entry name" value="G6P_DH_NAD-bd"/>
</dbReference>
<dbReference type="InterPro" id="IPR036291">
    <property type="entry name" value="NAD(P)-bd_dom_sf"/>
</dbReference>
<dbReference type="GO" id="GO:0005829">
    <property type="term" value="C:cytosol"/>
    <property type="evidence" value="ECO:0000318"/>
    <property type="project" value="GO_Central"/>
</dbReference>
<gene>
    <name evidence="15" type="primary">G6PD</name>
</gene>
<dbReference type="eggNOG" id="KOG0563">
    <property type="taxonomic scope" value="Eukaryota"/>
</dbReference>
<comment type="subcellular location">
    <subcellularLocation>
        <location evidence="1">Cytoplasm</location>
        <location evidence="1">Cytosol</location>
    </subcellularLocation>
</comment>
<comment type="catalytic activity">
    <reaction evidence="10">
        <text>D-glucose 6-phosphate + NADP(+) = 6-phospho-D-glucono-1,5-lactone + NADPH + H(+)</text>
        <dbReference type="Rhea" id="RHEA:15841"/>
        <dbReference type="ChEBI" id="CHEBI:15378"/>
        <dbReference type="ChEBI" id="CHEBI:57783"/>
        <dbReference type="ChEBI" id="CHEBI:57955"/>
        <dbReference type="ChEBI" id="CHEBI:58349"/>
        <dbReference type="ChEBI" id="CHEBI:61548"/>
        <dbReference type="EC" id="1.1.1.49"/>
    </reaction>
    <physiologicalReaction direction="left-to-right" evidence="10">
        <dbReference type="Rhea" id="RHEA:15842"/>
    </physiologicalReaction>
</comment>
<dbReference type="GO" id="GO:0034451">
    <property type="term" value="C:centriolar satellite"/>
    <property type="evidence" value="ECO:0007669"/>
    <property type="project" value="Ensembl"/>
</dbReference>
<keyword evidence="7 11" id="KW-0560">Oxidoreductase</keyword>
<comment type="pathway">
    <text evidence="2 11">Carbohydrate degradation; pentose phosphate pathway; D-ribulose 5-phosphate from D-glucose 6-phosphate (oxidative stage): step 1/3.</text>
</comment>
<reference evidence="15" key="2">
    <citation type="submission" date="2025-08" db="UniProtKB">
        <authorList>
            <consortium name="Ensembl"/>
        </authorList>
    </citation>
    <scope>IDENTIFICATION</scope>
</reference>
<keyword evidence="6 11" id="KW-0521">NADP</keyword>
<dbReference type="Pfam" id="PF02781">
    <property type="entry name" value="G6PD_C"/>
    <property type="match status" value="1"/>
</dbReference>
<dbReference type="GO" id="GO:0005536">
    <property type="term" value="F:D-glucose binding"/>
    <property type="evidence" value="ECO:0007669"/>
    <property type="project" value="Ensembl"/>
</dbReference>
<dbReference type="InterPro" id="IPR022675">
    <property type="entry name" value="G6P_DH_C"/>
</dbReference>
<dbReference type="AlphaFoldDB" id="F7B0L6"/>
<evidence type="ECO:0000259" key="13">
    <source>
        <dbReference type="Pfam" id="PF00479"/>
    </source>
</evidence>
<keyword evidence="5 11" id="KW-0313">Glucose metabolism</keyword>
<dbReference type="GO" id="GO:0006006">
    <property type="term" value="P:glucose metabolic process"/>
    <property type="evidence" value="ECO:0000318"/>
    <property type="project" value="GO_Central"/>
</dbReference>
<dbReference type="SUPFAM" id="SSF51735">
    <property type="entry name" value="NAD(P)-binding Rossmann-fold domains"/>
    <property type="match status" value="1"/>
</dbReference>
<dbReference type="PROSITE" id="PS00069">
    <property type="entry name" value="G6P_DEHYDROGENASE"/>
    <property type="match status" value="1"/>
</dbReference>
<dbReference type="Proteomes" id="UP000002280">
    <property type="component" value="Chromosome X"/>
</dbReference>
<evidence type="ECO:0000256" key="9">
    <source>
        <dbReference type="ARBA" id="ARBA00046472"/>
    </source>
</evidence>
<dbReference type="GO" id="GO:0006695">
    <property type="term" value="P:cholesterol biosynthetic process"/>
    <property type="evidence" value="ECO:0007669"/>
    <property type="project" value="Ensembl"/>
</dbReference>
<dbReference type="GO" id="GO:0042803">
    <property type="term" value="F:protein homodimerization activity"/>
    <property type="evidence" value="ECO:0007669"/>
    <property type="project" value="Ensembl"/>
</dbReference>
<keyword evidence="8 11" id="KW-0119">Carbohydrate metabolism</keyword>
<evidence type="ECO:0000256" key="6">
    <source>
        <dbReference type="ARBA" id="ARBA00022857"/>
    </source>
</evidence>
<dbReference type="FunCoup" id="F7B0L6">
    <property type="interactions" value="1228"/>
</dbReference>
<keyword evidence="4" id="KW-0963">Cytoplasm</keyword>
<feature type="domain" description="Glucose-6-phosphate dehydrogenase NAD-binding" evidence="13">
    <location>
        <begin position="92"/>
        <end position="267"/>
    </location>
</feature>
<dbReference type="PRINTS" id="PR00079">
    <property type="entry name" value="G6PDHDRGNASE"/>
</dbReference>
<feature type="domain" description="Glucose-6-phosphate dehydrogenase C-terminal" evidence="14">
    <location>
        <begin position="269"/>
        <end position="560"/>
    </location>
</feature>
<dbReference type="GO" id="GO:0006749">
    <property type="term" value="P:glutathione metabolic process"/>
    <property type="evidence" value="ECO:0007669"/>
    <property type="project" value="Ensembl"/>
</dbReference>
<sequence length="616" mass="70535">MGSRVSGADLRWSRRGISRRTAAGRVVSLPLPEQQPPQTTRTTRTRTQEPKAGTENSMAEQVALSRTQVCGILREELYQGDAFHQSDTHIFIIMGASGDLAKKKIYPTIWWLFRDGLLPEDTFIVGYARSPLTVADIRKQSEPYFKATPEEKQKLEEFFSRNSYVAGQYNEPASFQRLNAHMNSLHHGPQANRLFYLALPPTVYEAVTKNIKETCMSQIGWNRVIVEKPFGKDLQSSDKLSNHISSLFHEDQIYRIDHYLGKEMVQNLMVLRFGNRIFGPIWNRDNIACVILTFKEPFGTMGRGGYFDEFGIIRDVMQNHLLQMLCLVAMEKPASTNSDDVRDEKVKVLKCISEVQMTDVVLGQYVGNPNGEGEATKGYLDDPTVPQNSTTATFAAVVLYVENERWDGVPFILRCGKALNERKAEVRLQFRDVAGDIFQRQCKRNELVIRVQPNEAVYTKMMTKKPGMFFNPEESELDLTYGNRYKDVKLPDAYERLILDVFCGSQMHFVRSDELREAWRIFTPLLHHIEREKTQPIPYVYGSRGPPEADELMKRVGFQYEGTYNHTGSPLPASATQQCQTYFHLLGLPEPATFQYQPLEMAFVSLWDYSFTNTEN</sequence>
<evidence type="ECO:0000256" key="5">
    <source>
        <dbReference type="ARBA" id="ARBA00022526"/>
    </source>
</evidence>
<dbReference type="Gene3D" id="3.30.360.10">
    <property type="entry name" value="Dihydrodipicolinate Reductase, domain 2"/>
    <property type="match status" value="1"/>
</dbReference>
<comment type="function">
    <text evidence="11">Catalyzes the rate-limiting step of the oxidative pentose-phosphate pathway, which represents a route for the dissimilation of carbohydrates besides glycolysis.</text>
</comment>
<dbReference type="GeneTree" id="ENSGT00530000063435"/>
<proteinExistence type="inferred from homology"/>
<dbReference type="Gene3D" id="3.40.50.720">
    <property type="entry name" value="NAD(P)-binding Rossmann-like Domain"/>
    <property type="match status" value="1"/>
</dbReference>
<dbReference type="GO" id="GO:0043249">
    <property type="term" value="P:erythrocyte maturation"/>
    <property type="evidence" value="ECO:0007669"/>
    <property type="project" value="Ensembl"/>
</dbReference>
<evidence type="ECO:0000256" key="12">
    <source>
        <dbReference type="SAM" id="MobiDB-lite"/>
    </source>
</evidence>
<reference evidence="15 16" key="1">
    <citation type="journal article" date="2007" name="Nature">
        <title>Genome of the marsupial Monodelphis domestica reveals innovation in non-coding sequences.</title>
        <authorList>
            <person name="Mikkelsen T.S."/>
            <person name="Wakefield M.J."/>
            <person name="Aken B."/>
            <person name="Amemiya C.T."/>
            <person name="Chang J.L."/>
            <person name="Duke S."/>
            <person name="Garber M."/>
            <person name="Gentles A.J."/>
            <person name="Goodstadt L."/>
            <person name="Heger A."/>
            <person name="Jurka J."/>
            <person name="Kamal M."/>
            <person name="Mauceli E."/>
            <person name="Searle S.M."/>
            <person name="Sharpe T."/>
            <person name="Baker M.L."/>
            <person name="Batzer M.A."/>
            <person name="Benos P.V."/>
            <person name="Belov K."/>
            <person name="Clamp M."/>
            <person name="Cook A."/>
            <person name="Cuff J."/>
            <person name="Das R."/>
            <person name="Davidow L."/>
            <person name="Deakin J.E."/>
            <person name="Fazzari M.J."/>
            <person name="Glass J.L."/>
            <person name="Grabherr M."/>
            <person name="Greally J.M."/>
            <person name="Gu W."/>
            <person name="Hore T.A."/>
            <person name="Huttley G.A."/>
            <person name="Kleber M."/>
            <person name="Jirtle R.L."/>
            <person name="Koina E."/>
            <person name="Lee J.T."/>
            <person name="Mahony S."/>
            <person name="Marra M.A."/>
            <person name="Miller R.D."/>
            <person name="Nicholls R.D."/>
            <person name="Oda M."/>
            <person name="Papenfuss A.T."/>
            <person name="Parra Z.E."/>
            <person name="Pollock D.D."/>
            <person name="Ray D.A."/>
            <person name="Schein J.E."/>
            <person name="Speed T.P."/>
            <person name="Thompson K."/>
            <person name="VandeBerg J.L."/>
            <person name="Wade C.M."/>
            <person name="Walker J.A."/>
            <person name="Waters P.D."/>
            <person name="Webber C."/>
            <person name="Weidman J.R."/>
            <person name="Xie X."/>
            <person name="Zody M.C."/>
            <person name="Baldwin J."/>
            <person name="Abdouelleil A."/>
            <person name="Abdulkadir J."/>
            <person name="Abebe A."/>
            <person name="Abera B."/>
            <person name="Abreu J."/>
            <person name="Acer S.C."/>
            <person name="Aftuck L."/>
            <person name="Alexander A."/>
            <person name="An P."/>
            <person name="Anderson E."/>
            <person name="Anderson S."/>
            <person name="Arachi H."/>
            <person name="Azer M."/>
            <person name="Bachantsang P."/>
            <person name="Barry A."/>
            <person name="Bayul T."/>
            <person name="Berlin A."/>
            <person name="Bessette D."/>
            <person name="Bloom T."/>
            <person name="Bloom T."/>
            <person name="Boguslavskiy L."/>
            <person name="Bonnet C."/>
            <person name="Boukhgalter B."/>
            <person name="Bourzgui I."/>
            <person name="Brown A."/>
            <person name="Cahill P."/>
            <person name="Channer S."/>
            <person name="Cheshatsang Y."/>
            <person name="Chuda L."/>
            <person name="Citroen M."/>
            <person name="Collymore A."/>
            <person name="Cooke P."/>
            <person name="Costello M."/>
            <person name="D'Aco K."/>
            <person name="Daza R."/>
            <person name="De Haan G."/>
            <person name="DeGray S."/>
            <person name="DeMaso C."/>
            <person name="Dhargay N."/>
            <person name="Dooley K."/>
            <person name="Dooley E."/>
            <person name="Doricent M."/>
            <person name="Dorje P."/>
            <person name="Dorjee K."/>
            <person name="Dupes A."/>
            <person name="Elong R."/>
            <person name="Falk J."/>
            <person name="Farina A."/>
            <person name="Faro S."/>
            <person name="Ferguson D."/>
            <person name="Fisher S."/>
            <person name="Foley C.D."/>
            <person name="Franke A."/>
            <person name="Friedrich D."/>
            <person name="Gadbois L."/>
            <person name="Gearin G."/>
            <person name="Gearin C.R."/>
            <person name="Giannoukos G."/>
            <person name="Goode T."/>
            <person name="Graham J."/>
            <person name="Grandbois E."/>
            <person name="Grewal S."/>
            <person name="Gyaltsen K."/>
            <person name="Hafez N."/>
            <person name="Hagos B."/>
            <person name="Hall J."/>
            <person name="Henson C."/>
            <person name="Hollinger A."/>
            <person name="Honan T."/>
            <person name="Huard M.D."/>
            <person name="Hughes L."/>
            <person name="Hurhula B."/>
            <person name="Husby M.E."/>
            <person name="Kamat A."/>
            <person name="Kanga B."/>
            <person name="Kashin S."/>
            <person name="Khazanovich D."/>
            <person name="Kisner P."/>
            <person name="Lance K."/>
            <person name="Lara M."/>
            <person name="Lee W."/>
            <person name="Lennon N."/>
            <person name="Letendre F."/>
            <person name="LeVine R."/>
            <person name="Lipovsky A."/>
            <person name="Liu X."/>
            <person name="Liu J."/>
            <person name="Liu S."/>
            <person name="Lokyitsang T."/>
            <person name="Lokyitsang Y."/>
            <person name="Lubonja R."/>
            <person name="Lui A."/>
            <person name="MacDonald P."/>
            <person name="Magnisalis V."/>
            <person name="Maru K."/>
            <person name="Matthews C."/>
            <person name="McCusker W."/>
            <person name="McDonough S."/>
            <person name="Mehta T."/>
            <person name="Meldrim J."/>
            <person name="Meneus L."/>
            <person name="Mihai O."/>
            <person name="Mihalev A."/>
            <person name="Mihova T."/>
            <person name="Mittelman R."/>
            <person name="Mlenga V."/>
            <person name="Montmayeur A."/>
            <person name="Mulrain L."/>
            <person name="Navidi A."/>
            <person name="Naylor J."/>
            <person name="Negash T."/>
            <person name="Nguyen T."/>
            <person name="Nguyen N."/>
            <person name="Nicol R."/>
            <person name="Norbu C."/>
            <person name="Norbu N."/>
            <person name="Novod N."/>
            <person name="O'Neill B."/>
            <person name="Osman S."/>
            <person name="Markiewicz E."/>
            <person name="Oyono O.L."/>
            <person name="Patti C."/>
            <person name="Phunkhang P."/>
            <person name="Pierre F."/>
            <person name="Priest M."/>
            <person name="Raghuraman S."/>
            <person name="Rege F."/>
            <person name="Reyes R."/>
            <person name="Rise C."/>
            <person name="Rogov P."/>
            <person name="Ross K."/>
            <person name="Ryan E."/>
            <person name="Settipalli S."/>
            <person name="Shea T."/>
            <person name="Sherpa N."/>
            <person name="Shi L."/>
            <person name="Shih D."/>
            <person name="Sparrow T."/>
            <person name="Spaulding J."/>
            <person name="Stalker J."/>
            <person name="Stange-Thomann N."/>
            <person name="Stavropoulos S."/>
            <person name="Stone C."/>
            <person name="Strader C."/>
            <person name="Tesfaye S."/>
            <person name="Thomson T."/>
            <person name="Thoulutsang Y."/>
            <person name="Thoulutsang D."/>
            <person name="Topham K."/>
            <person name="Topping I."/>
            <person name="Tsamla T."/>
            <person name="Vassiliev H."/>
            <person name="Vo A."/>
            <person name="Wangchuk T."/>
            <person name="Wangdi T."/>
            <person name="Weiand M."/>
            <person name="Wilkinson J."/>
            <person name="Wilson A."/>
            <person name="Yadav S."/>
            <person name="Young G."/>
            <person name="Yu Q."/>
            <person name="Zembek L."/>
            <person name="Zhong D."/>
            <person name="Zimmer A."/>
            <person name="Zwirko Z."/>
            <person name="Jaffe D.B."/>
            <person name="Alvarez P."/>
            <person name="Brockman W."/>
            <person name="Butler J."/>
            <person name="Chin C."/>
            <person name="Gnerre S."/>
            <person name="MacCallum I."/>
            <person name="Graves J.A."/>
            <person name="Ponting C.P."/>
            <person name="Breen M."/>
            <person name="Samollow P.B."/>
            <person name="Lander E.S."/>
            <person name="Lindblad-Toh K."/>
        </authorList>
    </citation>
    <scope>NUCLEOTIDE SEQUENCE [LARGE SCALE GENOMIC DNA]</scope>
</reference>
<dbReference type="InterPro" id="IPR019796">
    <property type="entry name" value="G6P_DH_AS"/>
</dbReference>
<dbReference type="Pfam" id="PF00479">
    <property type="entry name" value="G6PD_N"/>
    <property type="match status" value="1"/>
</dbReference>
<dbReference type="InterPro" id="IPR001282">
    <property type="entry name" value="G6P_DH"/>
</dbReference>
<dbReference type="EC" id="1.1.1.49" evidence="11"/>
<dbReference type="GO" id="GO:0019322">
    <property type="term" value="P:pentose biosynthetic process"/>
    <property type="evidence" value="ECO:0007669"/>
    <property type="project" value="Ensembl"/>
</dbReference>
<comment type="subunit">
    <text evidence="9">Homotetramer; dimer of dimers. Interacts with SIRT2; the interaction is enhanced by H(2)O(2) treatment. Forms a ternary complex with ALDOB and TP53; this interaction is direct. ALDOB stabilizes the complex inhibiting G6PD activity and keeping oxidative pentose phosphate metabolism in check.</text>
</comment>
<dbReference type="NCBIfam" id="TIGR00871">
    <property type="entry name" value="zwf"/>
    <property type="match status" value="1"/>
</dbReference>
<dbReference type="GO" id="GO:0009051">
    <property type="term" value="P:pentose-phosphate shunt, oxidative branch"/>
    <property type="evidence" value="ECO:0000318"/>
    <property type="project" value="GO_Central"/>
</dbReference>
<dbReference type="PANTHER" id="PTHR23429">
    <property type="entry name" value="GLUCOSE-6-PHOSPHATE 1-DEHYDROGENASE G6PD"/>
    <property type="match status" value="1"/>
</dbReference>
<reference evidence="15" key="3">
    <citation type="submission" date="2025-09" db="UniProtKB">
        <authorList>
            <consortium name="Ensembl"/>
        </authorList>
    </citation>
    <scope>IDENTIFICATION</scope>
</reference>
<evidence type="ECO:0000313" key="15">
    <source>
        <dbReference type="Ensembl" id="ENSMODP00000011422.3"/>
    </source>
</evidence>
<dbReference type="PANTHER" id="PTHR23429:SF0">
    <property type="entry name" value="GLUCOSE-6-PHOSPHATE 1-DEHYDROGENASE"/>
    <property type="match status" value="1"/>
</dbReference>
<dbReference type="OMA" id="ERAGYYE"/>
<dbReference type="InParanoid" id="F7B0L6"/>
<accession>F7B0L6</accession>
<protein>
    <recommendedName>
        <fullName evidence="11">Glucose-6-phosphate 1-dehydrogenase</fullName>
        <ecNumber evidence="11">1.1.1.49</ecNumber>
    </recommendedName>
</protein>
<evidence type="ECO:0000256" key="8">
    <source>
        <dbReference type="ARBA" id="ARBA00023277"/>
    </source>
</evidence>
<evidence type="ECO:0000256" key="4">
    <source>
        <dbReference type="ARBA" id="ARBA00022490"/>
    </source>
</evidence>
<comment type="similarity">
    <text evidence="3 11">Belongs to the glucose-6-phosphate dehydrogenase family.</text>
</comment>
<dbReference type="UniPathway" id="UPA00115">
    <property type="reaction ID" value="UER00408"/>
</dbReference>
<name>F7B0L6_MONDO</name>
<evidence type="ECO:0000259" key="14">
    <source>
        <dbReference type="Pfam" id="PF02781"/>
    </source>
</evidence>
<dbReference type="GO" id="GO:0050661">
    <property type="term" value="F:NADP binding"/>
    <property type="evidence" value="ECO:0007669"/>
    <property type="project" value="Ensembl"/>
</dbReference>
<dbReference type="FunFam" id="3.40.50.720:FF:000111">
    <property type="entry name" value="Glucose-6-phosphate 1-dehydrogenase"/>
    <property type="match status" value="1"/>
</dbReference>
<evidence type="ECO:0000256" key="3">
    <source>
        <dbReference type="ARBA" id="ARBA00009975"/>
    </source>
</evidence>
<feature type="region of interest" description="Disordered" evidence="12">
    <location>
        <begin position="21"/>
        <end position="59"/>
    </location>
</feature>
<organism evidence="15 16">
    <name type="scientific">Monodelphis domestica</name>
    <name type="common">Gray short-tailed opossum</name>
    <dbReference type="NCBI Taxonomy" id="13616"/>
    <lineage>
        <taxon>Eukaryota</taxon>
        <taxon>Metazoa</taxon>
        <taxon>Chordata</taxon>
        <taxon>Craniata</taxon>
        <taxon>Vertebrata</taxon>
        <taxon>Euteleostomi</taxon>
        <taxon>Mammalia</taxon>
        <taxon>Metatheria</taxon>
        <taxon>Didelphimorphia</taxon>
        <taxon>Didelphidae</taxon>
        <taxon>Monodelphis</taxon>
    </lineage>
</organism>
<evidence type="ECO:0000256" key="10">
    <source>
        <dbReference type="ARBA" id="ARBA00047696"/>
    </source>
</evidence>
<evidence type="ECO:0000256" key="1">
    <source>
        <dbReference type="ARBA" id="ARBA00004514"/>
    </source>
</evidence>
<dbReference type="GO" id="GO:0034599">
    <property type="term" value="P:cellular response to oxidative stress"/>
    <property type="evidence" value="ECO:0007669"/>
    <property type="project" value="Ensembl"/>
</dbReference>
<dbReference type="Ensembl" id="ENSMODT00000011642.3">
    <property type="protein sequence ID" value="ENSMODP00000011422.3"/>
    <property type="gene ID" value="ENSMODG00000009154.4"/>
</dbReference>